<dbReference type="Pfam" id="PF15341">
    <property type="entry name" value="SLX9"/>
    <property type="match status" value="1"/>
</dbReference>
<keyword evidence="6" id="KW-1185">Reference proteome</keyword>
<evidence type="ECO:0000256" key="4">
    <source>
        <dbReference type="SAM" id="MobiDB-lite"/>
    </source>
</evidence>
<feature type="compositionally biased region" description="Pro residues" evidence="4">
    <location>
        <begin position="25"/>
        <end position="40"/>
    </location>
</feature>
<dbReference type="Bgee" id="ENSCJAG00000010599">
    <property type="expression patterns" value="Expressed in testis and 6 other cell types or tissues"/>
</dbReference>
<evidence type="ECO:0000256" key="1">
    <source>
        <dbReference type="ARBA" id="ARBA00004604"/>
    </source>
</evidence>
<evidence type="ECO:0000256" key="3">
    <source>
        <dbReference type="ARBA" id="ARBA00023242"/>
    </source>
</evidence>
<dbReference type="FunCoup" id="F6QX93">
    <property type="interactions" value="1305"/>
</dbReference>
<dbReference type="Ensembl" id="ENSCJAT00000020670.5">
    <property type="protein sequence ID" value="ENSCJAP00000019558.5"/>
    <property type="gene ID" value="ENSCJAG00000010599.5"/>
</dbReference>
<dbReference type="Proteomes" id="UP000008225">
    <property type="component" value="Chromosome 21"/>
</dbReference>
<protein>
    <submittedName>
        <fullName evidence="5">SLX9 ribosome biosis factor</fullName>
    </submittedName>
</protein>
<evidence type="ECO:0000256" key="2">
    <source>
        <dbReference type="ARBA" id="ARBA00011022"/>
    </source>
</evidence>
<evidence type="ECO:0000313" key="5">
    <source>
        <dbReference type="Ensembl" id="ENSCJAP00000019558.5"/>
    </source>
</evidence>
<keyword evidence="3" id="KW-0539">Nucleus</keyword>
<dbReference type="GO" id="GO:0000462">
    <property type="term" value="P:maturation of SSU-rRNA from tricistronic rRNA transcript (SSU-rRNA, 5.8S rRNA, LSU-rRNA)"/>
    <property type="evidence" value="ECO:0007669"/>
    <property type="project" value="InterPro"/>
</dbReference>
<sequence length="230" mass="25543">MGKVRGLRARVHQAAVRPKGEAGPGPGPAPPAPEAAPPPASAGRKDWAFVDTNIFARTKIDPSALVQRLELDVRSAASVRRGEAAWSARVAVLMPSAEAKTVLPKKEKMKLRRERWLQKIEAIKLAEQKHREEQRRRATAVVGDLRPLRDALPELLGLETGSRRQARRERSKPRPSELSRMSTAQRQQLLEEERTRFREILASPAYRASPLVAIGQTLARQMQLEGGGQL</sequence>
<reference evidence="5" key="1">
    <citation type="submission" date="2009-03" db="EMBL/GenBank/DDBJ databases">
        <authorList>
            <person name="Warren W."/>
            <person name="Ye L."/>
            <person name="Minx P."/>
            <person name="Worley K."/>
            <person name="Gibbs R."/>
            <person name="Wilson R.K."/>
        </authorList>
    </citation>
    <scope>NUCLEOTIDE SEQUENCE [LARGE SCALE GENOMIC DNA]</scope>
</reference>
<accession>F6QX93</accession>
<dbReference type="GeneTree" id="ENSGT00390000015709"/>
<dbReference type="AlphaFoldDB" id="F6QX93"/>
<reference evidence="5" key="3">
    <citation type="submission" date="2025-09" db="UniProtKB">
        <authorList>
            <consortium name="Ensembl"/>
        </authorList>
    </citation>
    <scope>IDENTIFICATION</scope>
</reference>
<feature type="region of interest" description="Disordered" evidence="4">
    <location>
        <begin position="161"/>
        <end position="188"/>
    </location>
</feature>
<dbReference type="InParanoid" id="F6QX93"/>
<proteinExistence type="inferred from homology"/>
<comment type="subcellular location">
    <subcellularLocation>
        <location evidence="1">Nucleus</location>
        <location evidence="1">Nucleolus</location>
    </subcellularLocation>
</comment>
<dbReference type="GO" id="GO:0030686">
    <property type="term" value="C:90S preribosome"/>
    <property type="evidence" value="ECO:0007669"/>
    <property type="project" value="InterPro"/>
</dbReference>
<feature type="region of interest" description="Disordered" evidence="4">
    <location>
        <begin position="1"/>
        <end position="43"/>
    </location>
</feature>
<dbReference type="OMA" id="GAKEWAF"/>
<dbReference type="GO" id="GO:0005730">
    <property type="term" value="C:nucleolus"/>
    <property type="evidence" value="ECO:0007669"/>
    <property type="project" value="UniProtKB-SubCell"/>
</dbReference>
<name>F6QX93_CALJA</name>
<organism evidence="5 6">
    <name type="scientific">Callithrix jacchus</name>
    <name type="common">White-tufted-ear marmoset</name>
    <name type="synonym">Simia Jacchus</name>
    <dbReference type="NCBI Taxonomy" id="9483"/>
    <lineage>
        <taxon>Eukaryota</taxon>
        <taxon>Metazoa</taxon>
        <taxon>Chordata</taxon>
        <taxon>Craniata</taxon>
        <taxon>Vertebrata</taxon>
        <taxon>Euteleostomi</taxon>
        <taxon>Mammalia</taxon>
        <taxon>Eutheria</taxon>
        <taxon>Euarchontoglires</taxon>
        <taxon>Primates</taxon>
        <taxon>Haplorrhini</taxon>
        <taxon>Platyrrhini</taxon>
        <taxon>Cebidae</taxon>
        <taxon>Callitrichinae</taxon>
        <taxon>Callithrix</taxon>
        <taxon>Callithrix</taxon>
    </lineage>
</organism>
<reference evidence="5" key="2">
    <citation type="submission" date="2025-08" db="UniProtKB">
        <authorList>
            <consortium name="Ensembl"/>
        </authorList>
    </citation>
    <scope>IDENTIFICATION</scope>
</reference>
<dbReference type="PANTHER" id="PTHR31109:SF2">
    <property type="entry name" value="RIBOSOME BIOGENESIS PROTEIN SLX9 HOMOLOG"/>
    <property type="match status" value="1"/>
</dbReference>
<dbReference type="GO" id="GO:0030688">
    <property type="term" value="C:preribosome, small subunit precursor"/>
    <property type="evidence" value="ECO:0007669"/>
    <property type="project" value="InterPro"/>
</dbReference>
<dbReference type="PANTHER" id="PTHR31109">
    <property type="entry name" value="PROTEIN FAM207A"/>
    <property type="match status" value="1"/>
</dbReference>
<dbReference type="InterPro" id="IPR028160">
    <property type="entry name" value="Slx9-like"/>
</dbReference>
<feature type="compositionally biased region" description="Basic residues" evidence="4">
    <location>
        <begin position="1"/>
        <end position="11"/>
    </location>
</feature>
<comment type="similarity">
    <text evidence="2">Belongs to the SLX9 family.</text>
</comment>
<feature type="compositionally biased region" description="Polar residues" evidence="4">
    <location>
        <begin position="179"/>
        <end position="188"/>
    </location>
</feature>
<gene>
    <name evidence="5" type="primary">SLX9</name>
</gene>
<evidence type="ECO:0000313" key="6">
    <source>
        <dbReference type="Proteomes" id="UP000008225"/>
    </source>
</evidence>